<reference evidence="2" key="1">
    <citation type="submission" date="2016-10" db="EMBL/GenBank/DDBJ databases">
        <authorList>
            <person name="Varghese N."/>
            <person name="Submissions S."/>
        </authorList>
    </citation>
    <scope>NUCLEOTIDE SEQUENCE [LARGE SCALE GENOMIC DNA]</scope>
    <source>
        <strain evidence="2">ATCC 700689</strain>
    </source>
</reference>
<sequence>MVLNPAVRQLPTTSNAIRLDGSYLVVIAEPGYGAVIAKFARRNAEGTDGELKTMGQFLMDLQIVTEMMGRIGQLPKL</sequence>
<organism evidence="1 2">
    <name type="scientific">Pseudomonas abietaniphila</name>
    <dbReference type="NCBI Taxonomy" id="89065"/>
    <lineage>
        <taxon>Bacteria</taxon>
        <taxon>Pseudomonadati</taxon>
        <taxon>Pseudomonadota</taxon>
        <taxon>Gammaproteobacteria</taxon>
        <taxon>Pseudomonadales</taxon>
        <taxon>Pseudomonadaceae</taxon>
        <taxon>Pseudomonas</taxon>
    </lineage>
</organism>
<dbReference type="EMBL" id="FNCO01000009">
    <property type="protein sequence ID" value="SDH90005.1"/>
    <property type="molecule type" value="Genomic_DNA"/>
</dbReference>
<dbReference type="AlphaFoldDB" id="A0A1G8G6J5"/>
<protein>
    <submittedName>
        <fullName evidence="1">Uncharacterized protein</fullName>
    </submittedName>
</protein>
<accession>A0A1G8G6J5</accession>
<gene>
    <name evidence="1" type="ORF">SAMN05216605_10929</name>
</gene>
<proteinExistence type="predicted"/>
<name>A0A1G8G6J5_9PSED</name>
<evidence type="ECO:0000313" key="2">
    <source>
        <dbReference type="Proteomes" id="UP000182894"/>
    </source>
</evidence>
<dbReference type="Proteomes" id="UP000182894">
    <property type="component" value="Unassembled WGS sequence"/>
</dbReference>
<evidence type="ECO:0000313" key="1">
    <source>
        <dbReference type="EMBL" id="SDH90005.1"/>
    </source>
</evidence>
<keyword evidence="2" id="KW-1185">Reference proteome</keyword>